<dbReference type="InterPro" id="IPR005338">
    <property type="entry name" value="Anhydro_N_Ac-Mur_kinase"/>
</dbReference>
<gene>
    <name evidence="1" type="primary">anmK</name>
    <name evidence="2" type="ORF">ESZ36_03910</name>
</gene>
<name>A0A5C6QQ01_9GAMM</name>
<dbReference type="Pfam" id="PF03702">
    <property type="entry name" value="AnmK"/>
    <property type="match status" value="1"/>
</dbReference>
<comment type="function">
    <text evidence="1">Catalyzes the specific phosphorylation of 1,6-anhydro-N-acetylmuramic acid (anhMurNAc) with the simultaneous cleavage of the 1,6-anhydro ring, generating MurNAc-6-P. Is required for the utilization of anhMurNAc either imported from the medium or derived from its own cell wall murein, and thus plays a role in cell wall recycling.</text>
</comment>
<evidence type="ECO:0000313" key="3">
    <source>
        <dbReference type="Proteomes" id="UP000321822"/>
    </source>
</evidence>
<dbReference type="GO" id="GO:0005524">
    <property type="term" value="F:ATP binding"/>
    <property type="evidence" value="ECO:0007669"/>
    <property type="project" value="UniProtKB-UniRule"/>
</dbReference>
<dbReference type="PANTHER" id="PTHR30605">
    <property type="entry name" value="ANHYDRO-N-ACETYLMURAMIC ACID KINASE"/>
    <property type="match status" value="1"/>
</dbReference>
<dbReference type="HAMAP" id="MF_01270">
    <property type="entry name" value="AnhMurNAc_kinase"/>
    <property type="match status" value="1"/>
</dbReference>
<dbReference type="PANTHER" id="PTHR30605:SF0">
    <property type="entry name" value="ANHYDRO-N-ACETYLMURAMIC ACID KINASE"/>
    <property type="match status" value="1"/>
</dbReference>
<comment type="caution">
    <text evidence="2">The sequence shown here is derived from an EMBL/GenBank/DDBJ whole genome shotgun (WGS) entry which is preliminary data.</text>
</comment>
<dbReference type="NCBIfam" id="NF007139">
    <property type="entry name" value="PRK09585.1-3"/>
    <property type="match status" value="1"/>
</dbReference>
<accession>A0A5C6QQ01</accession>
<keyword evidence="1" id="KW-0067">ATP-binding</keyword>
<keyword evidence="1" id="KW-0119">Carbohydrate metabolism</keyword>
<keyword evidence="1 2" id="KW-0418">Kinase</keyword>
<comment type="pathway">
    <text evidence="1">Cell wall biogenesis; peptidoglycan recycling.</text>
</comment>
<comment type="similarity">
    <text evidence="1">Belongs to the anhydro-N-acetylmuramic acid kinase family.</text>
</comment>
<comment type="catalytic activity">
    <reaction evidence="1">
        <text>1,6-anhydro-N-acetyl-beta-muramate + ATP + H2O = N-acetyl-D-muramate 6-phosphate + ADP + H(+)</text>
        <dbReference type="Rhea" id="RHEA:24952"/>
        <dbReference type="ChEBI" id="CHEBI:15377"/>
        <dbReference type="ChEBI" id="CHEBI:15378"/>
        <dbReference type="ChEBI" id="CHEBI:30616"/>
        <dbReference type="ChEBI" id="CHEBI:58690"/>
        <dbReference type="ChEBI" id="CHEBI:58722"/>
        <dbReference type="ChEBI" id="CHEBI:456216"/>
        <dbReference type="EC" id="2.7.1.170"/>
    </reaction>
</comment>
<evidence type="ECO:0000256" key="1">
    <source>
        <dbReference type="HAMAP-Rule" id="MF_01270"/>
    </source>
</evidence>
<dbReference type="AlphaFoldDB" id="A0A5C6QQ01"/>
<proteinExistence type="inferred from homology"/>
<sequence>MINTEAVARGKYYIGLMSGTSADGIDLALVDFSAQGKQPRLVASFYKSYSAVIADKITSLYQPGNNEVDRAFHLDVELAQLFSQAINALLNQEDLSPKDIIAIGNHGQTIRHRPSGDNPFTLQIGCCQTLATLTGIRVVGQFRRKDMALGGQGAPLVPIFHQQLFTQTSAANFVVNIGGIANITFLPEQGSNQPVLGFDTGPGNALLDDWFTKHHSSSADTFDKNGAWAKTGQIIPLLLEQLIQDDYIKSAAPKSTGREYFHLEWLEQQLTAFKEVTHSQPETVTNHSANIQATLLAFTAQSISNAIRALTPQAKVYLCGGGVHNNALVDALRSRLTASDTAFEIKNMQALNIDGDILEAMAFAWLAYAFDQGLDSNLPAVTGASASCTLGSAFLP</sequence>
<comment type="pathway">
    <text evidence="1">Amino-sugar metabolism; 1,6-anhydro-N-acetylmuramate degradation.</text>
</comment>
<dbReference type="EC" id="2.7.1.170" evidence="1"/>
<dbReference type="SUPFAM" id="SSF53067">
    <property type="entry name" value="Actin-like ATPase domain"/>
    <property type="match status" value="1"/>
</dbReference>
<organism evidence="2 3">
    <name type="scientific">Colwellia demingiae</name>
    <dbReference type="NCBI Taxonomy" id="89401"/>
    <lineage>
        <taxon>Bacteria</taxon>
        <taxon>Pseudomonadati</taxon>
        <taxon>Pseudomonadota</taxon>
        <taxon>Gammaproteobacteria</taxon>
        <taxon>Alteromonadales</taxon>
        <taxon>Colwelliaceae</taxon>
        <taxon>Colwellia</taxon>
    </lineage>
</organism>
<dbReference type="Proteomes" id="UP000321822">
    <property type="component" value="Unassembled WGS sequence"/>
</dbReference>
<dbReference type="UniPathway" id="UPA00343"/>
<dbReference type="OrthoDB" id="9763949at2"/>
<dbReference type="InterPro" id="IPR043129">
    <property type="entry name" value="ATPase_NBD"/>
</dbReference>
<dbReference type="RefSeq" id="WP_146783836.1">
    <property type="nucleotide sequence ID" value="NZ_VOLT01000002.1"/>
</dbReference>
<dbReference type="GO" id="GO:0009254">
    <property type="term" value="P:peptidoglycan turnover"/>
    <property type="evidence" value="ECO:0007669"/>
    <property type="project" value="UniProtKB-UniRule"/>
</dbReference>
<dbReference type="GO" id="GO:0016773">
    <property type="term" value="F:phosphotransferase activity, alcohol group as acceptor"/>
    <property type="evidence" value="ECO:0007669"/>
    <property type="project" value="UniProtKB-UniRule"/>
</dbReference>
<keyword evidence="1" id="KW-0547">Nucleotide-binding</keyword>
<protein>
    <recommendedName>
        <fullName evidence="1">Anhydro-N-acetylmuramic acid kinase</fullName>
        <ecNumber evidence="1">2.7.1.170</ecNumber>
    </recommendedName>
    <alternativeName>
        <fullName evidence="1">AnhMurNAc kinase</fullName>
    </alternativeName>
</protein>
<dbReference type="CDD" id="cd24050">
    <property type="entry name" value="ASKHA_NBD_ANMK"/>
    <property type="match status" value="1"/>
</dbReference>
<dbReference type="GO" id="GO:0006040">
    <property type="term" value="P:amino sugar metabolic process"/>
    <property type="evidence" value="ECO:0007669"/>
    <property type="project" value="InterPro"/>
</dbReference>
<feature type="binding site" evidence="1">
    <location>
        <begin position="19"/>
        <end position="26"/>
    </location>
    <ligand>
        <name>ATP</name>
        <dbReference type="ChEBI" id="CHEBI:30616"/>
    </ligand>
</feature>
<dbReference type="UniPathway" id="UPA00544"/>
<dbReference type="Gene3D" id="3.30.420.40">
    <property type="match status" value="2"/>
</dbReference>
<evidence type="ECO:0000313" key="2">
    <source>
        <dbReference type="EMBL" id="TWX70807.1"/>
    </source>
</evidence>
<keyword evidence="1 2" id="KW-0808">Transferase</keyword>
<keyword evidence="3" id="KW-1185">Reference proteome</keyword>
<dbReference type="GO" id="GO:0016301">
    <property type="term" value="F:kinase activity"/>
    <property type="evidence" value="ECO:0007669"/>
    <property type="project" value="UniProtKB-KW"/>
</dbReference>
<dbReference type="EMBL" id="VOLT01000002">
    <property type="protein sequence ID" value="TWX70807.1"/>
    <property type="molecule type" value="Genomic_DNA"/>
</dbReference>
<reference evidence="2 3" key="1">
    <citation type="submission" date="2019-07" db="EMBL/GenBank/DDBJ databases">
        <title>Genomes of sea-ice associated Colwellia species.</title>
        <authorList>
            <person name="Bowman J.P."/>
        </authorList>
    </citation>
    <scope>NUCLEOTIDE SEQUENCE [LARGE SCALE GENOMIC DNA]</scope>
    <source>
        <strain evidence="2 3">ACAM 459</strain>
    </source>
</reference>
<dbReference type="GO" id="GO:0097175">
    <property type="term" value="P:1,6-anhydro-N-acetyl-beta-muramic acid catabolic process"/>
    <property type="evidence" value="ECO:0007669"/>
    <property type="project" value="UniProtKB-UniRule"/>
</dbReference>